<dbReference type="InterPro" id="IPR029068">
    <property type="entry name" value="Glyas_Bleomycin-R_OHBP_Dase"/>
</dbReference>
<protein>
    <submittedName>
        <fullName evidence="2">VOC family protein</fullName>
    </submittedName>
</protein>
<dbReference type="EMBL" id="JBHRTR010000054">
    <property type="protein sequence ID" value="MFC3231422.1"/>
    <property type="molecule type" value="Genomic_DNA"/>
</dbReference>
<sequence>MAHLSYVNVFAEDIEALSGFYMTVFGFTEIEAIRSPIFRGIDTGRSAIGFNALDAYELLQLDDHRHQGGVKFLLNIDVDSAEEVDRMVPVAVAHGATLIKAPYKTYYNWYQAVLLDPEGNVFRINRMLED</sequence>
<dbReference type="SUPFAM" id="SSF54593">
    <property type="entry name" value="Glyoxalase/Bleomycin resistance protein/Dihydroxybiphenyl dioxygenase"/>
    <property type="match status" value="1"/>
</dbReference>
<comment type="caution">
    <text evidence="2">The sequence shown here is derived from an EMBL/GenBank/DDBJ whole genome shotgun (WGS) entry which is preliminary data.</text>
</comment>
<gene>
    <name evidence="2" type="ORF">ACFOGJ_29510</name>
</gene>
<evidence type="ECO:0000313" key="3">
    <source>
        <dbReference type="Proteomes" id="UP001595528"/>
    </source>
</evidence>
<dbReference type="PANTHER" id="PTHR36503">
    <property type="entry name" value="BLR2520 PROTEIN"/>
    <property type="match status" value="1"/>
</dbReference>
<feature type="domain" description="VOC" evidence="1">
    <location>
        <begin position="3"/>
        <end position="127"/>
    </location>
</feature>
<organism evidence="2 3">
    <name type="scientific">Marinibaculum pumilum</name>
    <dbReference type="NCBI Taxonomy" id="1766165"/>
    <lineage>
        <taxon>Bacteria</taxon>
        <taxon>Pseudomonadati</taxon>
        <taxon>Pseudomonadota</taxon>
        <taxon>Alphaproteobacteria</taxon>
        <taxon>Rhodospirillales</taxon>
        <taxon>Rhodospirillaceae</taxon>
        <taxon>Marinibaculum</taxon>
    </lineage>
</organism>
<evidence type="ECO:0000313" key="2">
    <source>
        <dbReference type="EMBL" id="MFC3231422.1"/>
    </source>
</evidence>
<dbReference type="InterPro" id="IPR037523">
    <property type="entry name" value="VOC_core"/>
</dbReference>
<dbReference type="Pfam" id="PF00903">
    <property type="entry name" value="Glyoxalase"/>
    <property type="match status" value="1"/>
</dbReference>
<dbReference type="InterPro" id="IPR004360">
    <property type="entry name" value="Glyas_Fos-R_dOase_dom"/>
</dbReference>
<accession>A0ABV7LB16</accession>
<keyword evidence="3" id="KW-1185">Reference proteome</keyword>
<dbReference type="CDD" id="cd16356">
    <property type="entry name" value="PsjN_like"/>
    <property type="match status" value="1"/>
</dbReference>
<proteinExistence type="predicted"/>
<evidence type="ECO:0000259" key="1">
    <source>
        <dbReference type="PROSITE" id="PS51819"/>
    </source>
</evidence>
<dbReference type="PROSITE" id="PS51819">
    <property type="entry name" value="VOC"/>
    <property type="match status" value="1"/>
</dbReference>
<dbReference type="Gene3D" id="3.10.180.10">
    <property type="entry name" value="2,3-Dihydroxybiphenyl 1,2-Dioxygenase, domain 1"/>
    <property type="match status" value="1"/>
</dbReference>
<dbReference type="Proteomes" id="UP001595528">
    <property type="component" value="Unassembled WGS sequence"/>
</dbReference>
<dbReference type="PANTHER" id="PTHR36503:SF1">
    <property type="entry name" value="BLR2520 PROTEIN"/>
    <property type="match status" value="1"/>
</dbReference>
<name>A0ABV7LB16_9PROT</name>
<dbReference type="RefSeq" id="WP_379906899.1">
    <property type="nucleotide sequence ID" value="NZ_JBHRTR010000054.1"/>
</dbReference>
<reference evidence="3" key="1">
    <citation type="journal article" date="2019" name="Int. J. Syst. Evol. Microbiol.">
        <title>The Global Catalogue of Microorganisms (GCM) 10K type strain sequencing project: providing services to taxonomists for standard genome sequencing and annotation.</title>
        <authorList>
            <consortium name="The Broad Institute Genomics Platform"/>
            <consortium name="The Broad Institute Genome Sequencing Center for Infectious Disease"/>
            <person name="Wu L."/>
            <person name="Ma J."/>
        </authorList>
    </citation>
    <scope>NUCLEOTIDE SEQUENCE [LARGE SCALE GENOMIC DNA]</scope>
    <source>
        <strain evidence="3">KCTC 42964</strain>
    </source>
</reference>